<dbReference type="AlphaFoldDB" id="A0AAE1FKZ7"/>
<evidence type="ECO:0000313" key="3">
    <source>
        <dbReference type="Proteomes" id="UP001286313"/>
    </source>
</evidence>
<reference evidence="2" key="1">
    <citation type="submission" date="2023-10" db="EMBL/GenBank/DDBJ databases">
        <title>Genome assemblies of two species of porcelain crab, Petrolisthes cinctipes and Petrolisthes manimaculis (Anomura: Porcellanidae).</title>
        <authorList>
            <person name="Angst P."/>
        </authorList>
    </citation>
    <scope>NUCLEOTIDE SEQUENCE</scope>
    <source>
        <strain evidence="2">PB745_01</strain>
        <tissue evidence="2">Gill</tissue>
    </source>
</reference>
<feature type="chain" id="PRO_5042087257" evidence="1">
    <location>
        <begin position="25"/>
        <end position="227"/>
    </location>
</feature>
<protein>
    <submittedName>
        <fullName evidence="2">Uncharacterized protein</fullName>
    </submittedName>
</protein>
<organism evidence="2 3">
    <name type="scientific">Petrolisthes cinctipes</name>
    <name type="common">Flat porcelain crab</name>
    <dbReference type="NCBI Taxonomy" id="88211"/>
    <lineage>
        <taxon>Eukaryota</taxon>
        <taxon>Metazoa</taxon>
        <taxon>Ecdysozoa</taxon>
        <taxon>Arthropoda</taxon>
        <taxon>Crustacea</taxon>
        <taxon>Multicrustacea</taxon>
        <taxon>Malacostraca</taxon>
        <taxon>Eumalacostraca</taxon>
        <taxon>Eucarida</taxon>
        <taxon>Decapoda</taxon>
        <taxon>Pleocyemata</taxon>
        <taxon>Anomura</taxon>
        <taxon>Galatheoidea</taxon>
        <taxon>Porcellanidae</taxon>
        <taxon>Petrolisthes</taxon>
    </lineage>
</organism>
<evidence type="ECO:0000313" key="2">
    <source>
        <dbReference type="EMBL" id="KAK3875576.1"/>
    </source>
</evidence>
<name>A0AAE1FKZ7_PETCI</name>
<dbReference type="EMBL" id="JAWQEG010001950">
    <property type="protein sequence ID" value="KAK3875576.1"/>
    <property type="molecule type" value="Genomic_DNA"/>
</dbReference>
<dbReference type="Proteomes" id="UP001286313">
    <property type="component" value="Unassembled WGS sequence"/>
</dbReference>
<proteinExistence type="predicted"/>
<keyword evidence="1" id="KW-0732">Signal</keyword>
<dbReference type="Gene3D" id="2.10.90.10">
    <property type="entry name" value="Cystine-knot cytokines"/>
    <property type="match status" value="1"/>
</dbReference>
<accession>A0AAE1FKZ7</accession>
<feature type="signal peptide" evidence="1">
    <location>
        <begin position="1"/>
        <end position="24"/>
    </location>
</feature>
<comment type="caution">
    <text evidence="2">The sequence shown here is derived from an EMBL/GenBank/DDBJ whole genome shotgun (WGS) entry which is preliminary data.</text>
</comment>
<keyword evidence="3" id="KW-1185">Reference proteome</keyword>
<dbReference type="InterPro" id="IPR029034">
    <property type="entry name" value="Cystine-knot_cytokine"/>
</dbReference>
<evidence type="ECO:0000256" key="1">
    <source>
        <dbReference type="SAM" id="SignalP"/>
    </source>
</evidence>
<sequence>MKVSLILMLCIGISPLFLVQEGDCQNHIRRMHRHRQRSSGYGRAPKSKSCVPREYRAKHRDMATLTQCNTPRKTLVTLDTPDDFKWIHPTAVLVNRCDGHQCNDVGEHCVPTVSTQELFYVEGEMKNGVGKQCANVTARVDMGCKCDCVIQPSDCGHDWEYNERMCQCLCRNDLEEKCRKRMLERPGMVMWDGKTCTCPCNQKMECSTGTSWVPEYCSCRSVSHVDP</sequence>
<dbReference type="SUPFAM" id="SSF57501">
    <property type="entry name" value="Cystine-knot cytokines"/>
    <property type="match status" value="1"/>
</dbReference>
<gene>
    <name evidence="2" type="ORF">Pcinc_019568</name>
</gene>